<sequence>MCIRVTRWFFCPVPDSQRPAQQQLRPAMNAYLPMFNWFDQDPVPTTERIQLDLPIIPGYFYMRHKKEYWRRCALMDVAKCMQTPLGHHTELYKLPCPDCSGDHPSVLAQKPFQTHIVDNPNPSSELVAEYAEELTVLFRSFLLHEIEAADLDLPSWLAYVRGLCCTEHKSHVVRDHPYRQCQPACLDCANTRRAWSHNLSRAARNVDAFHTRIKHSKTWVILCTLDHGIADWRQNHFADMRYQLELNLGEGTLQNFNKMLAKIAENVAKLIRLGPTCEPPSPHRPRTDEFWRHLLIFREYLAHHLAWSVCFDTGVTEVFIEHMMRDHILTALCPDLDINNAPPGYTILDCQQPASPAMQELSRILLRVYTSDDNHPKMSASIQRRQRLYGLLDQFRAIYHRDVAVRQRIAESCMRSCEIPAAEVAAHIAVTDETECSICGDEFDAENDGPPVHLRVAQMPCCSKLIHVRCFKGILIRSKGSCPYCNEEIGLTGFFPGYNEGEWSWEIKYPDQVPVGLVDFPTRVQHVIFENPEWRYLDVLDPIIAAEEGIPLWAVNPFRPQPQFPGQANQGNDADDGVD</sequence>
<evidence type="ECO:0000313" key="2">
    <source>
        <dbReference type="Proteomes" id="UP000554235"/>
    </source>
</evidence>
<organism evidence="1 2">
    <name type="scientific">Fusarium albosuccineum</name>
    <dbReference type="NCBI Taxonomy" id="1237068"/>
    <lineage>
        <taxon>Eukaryota</taxon>
        <taxon>Fungi</taxon>
        <taxon>Dikarya</taxon>
        <taxon>Ascomycota</taxon>
        <taxon>Pezizomycotina</taxon>
        <taxon>Sordariomycetes</taxon>
        <taxon>Hypocreomycetidae</taxon>
        <taxon>Hypocreales</taxon>
        <taxon>Nectriaceae</taxon>
        <taxon>Fusarium</taxon>
        <taxon>Fusarium decemcellulare species complex</taxon>
    </lineage>
</organism>
<gene>
    <name evidence="1" type="ORF">FALBO_685</name>
</gene>
<name>A0A8H4LPJ6_9HYPO</name>
<keyword evidence="2" id="KW-1185">Reference proteome</keyword>
<dbReference type="Gene3D" id="3.30.40.10">
    <property type="entry name" value="Zinc/RING finger domain, C3HC4 (zinc finger)"/>
    <property type="match status" value="1"/>
</dbReference>
<protein>
    <recommendedName>
        <fullName evidence="3">RING-type domain-containing protein</fullName>
    </recommendedName>
</protein>
<dbReference type="InterPro" id="IPR013083">
    <property type="entry name" value="Znf_RING/FYVE/PHD"/>
</dbReference>
<dbReference type="EMBL" id="JAADYS010000074">
    <property type="protein sequence ID" value="KAF4472414.1"/>
    <property type="molecule type" value="Genomic_DNA"/>
</dbReference>
<dbReference type="OrthoDB" id="5001299at2759"/>
<dbReference type="SUPFAM" id="SSF57850">
    <property type="entry name" value="RING/U-box"/>
    <property type="match status" value="1"/>
</dbReference>
<dbReference type="Proteomes" id="UP000554235">
    <property type="component" value="Unassembled WGS sequence"/>
</dbReference>
<reference evidence="1 2" key="1">
    <citation type="submission" date="2020-01" db="EMBL/GenBank/DDBJ databases">
        <title>Identification and distribution of gene clusters putatively required for synthesis of sphingolipid metabolism inhibitors in phylogenetically diverse species of the filamentous fungus Fusarium.</title>
        <authorList>
            <person name="Kim H.-S."/>
            <person name="Busman M."/>
            <person name="Brown D.W."/>
            <person name="Divon H."/>
            <person name="Uhlig S."/>
            <person name="Proctor R.H."/>
        </authorList>
    </citation>
    <scope>NUCLEOTIDE SEQUENCE [LARGE SCALE GENOMIC DNA]</scope>
    <source>
        <strain evidence="1 2">NRRL 20459</strain>
    </source>
</reference>
<accession>A0A8H4LPJ6</accession>
<evidence type="ECO:0000313" key="1">
    <source>
        <dbReference type="EMBL" id="KAF4472414.1"/>
    </source>
</evidence>
<proteinExistence type="predicted"/>
<comment type="caution">
    <text evidence="1">The sequence shown here is derived from an EMBL/GenBank/DDBJ whole genome shotgun (WGS) entry which is preliminary data.</text>
</comment>
<evidence type="ECO:0008006" key="3">
    <source>
        <dbReference type="Google" id="ProtNLM"/>
    </source>
</evidence>
<dbReference type="AlphaFoldDB" id="A0A8H4LPJ6"/>